<dbReference type="AlphaFoldDB" id="A0A4Y7IWA7"/>
<sequence>MIDTHNGNHFYDWLANHNLVSFSFLPVGSSARASKLLTKLTNVFPFLKRYTVIVVVVGGILTGHQDNAEFALDMCPTKPSYYLEVRYFKSVPSGG</sequence>
<evidence type="ECO:0000313" key="2">
    <source>
        <dbReference type="Proteomes" id="UP000316621"/>
    </source>
</evidence>
<protein>
    <submittedName>
        <fullName evidence="1">Uncharacterized protein</fullName>
    </submittedName>
</protein>
<name>A0A4Y7IWA7_PAPSO</name>
<organism evidence="1 2">
    <name type="scientific">Papaver somniferum</name>
    <name type="common">Opium poppy</name>
    <dbReference type="NCBI Taxonomy" id="3469"/>
    <lineage>
        <taxon>Eukaryota</taxon>
        <taxon>Viridiplantae</taxon>
        <taxon>Streptophyta</taxon>
        <taxon>Embryophyta</taxon>
        <taxon>Tracheophyta</taxon>
        <taxon>Spermatophyta</taxon>
        <taxon>Magnoliopsida</taxon>
        <taxon>Ranunculales</taxon>
        <taxon>Papaveraceae</taxon>
        <taxon>Papaveroideae</taxon>
        <taxon>Papaver</taxon>
    </lineage>
</organism>
<reference evidence="1 2" key="1">
    <citation type="journal article" date="2018" name="Science">
        <title>The opium poppy genome and morphinan production.</title>
        <authorList>
            <person name="Guo L."/>
            <person name="Winzer T."/>
            <person name="Yang X."/>
            <person name="Li Y."/>
            <person name="Ning Z."/>
            <person name="He Z."/>
            <person name="Teodor R."/>
            <person name="Lu Y."/>
            <person name="Bowser T.A."/>
            <person name="Graham I.A."/>
            <person name="Ye K."/>
        </authorList>
    </citation>
    <scope>NUCLEOTIDE SEQUENCE [LARGE SCALE GENOMIC DNA]</scope>
    <source>
        <strain evidence="2">cv. HN1</strain>
        <tissue evidence="1">Leaves</tissue>
    </source>
</reference>
<proteinExistence type="predicted"/>
<dbReference type="Proteomes" id="UP000316621">
    <property type="component" value="Chromosome 2"/>
</dbReference>
<evidence type="ECO:0000313" key="1">
    <source>
        <dbReference type="EMBL" id="RZC51788.1"/>
    </source>
</evidence>
<keyword evidence="2" id="KW-1185">Reference proteome</keyword>
<dbReference type="EMBL" id="CM010716">
    <property type="protein sequence ID" value="RZC51788.1"/>
    <property type="molecule type" value="Genomic_DNA"/>
</dbReference>
<accession>A0A4Y7IWA7</accession>
<dbReference type="Gramene" id="RZC51788">
    <property type="protein sequence ID" value="RZC51788"/>
    <property type="gene ID" value="C5167_020218"/>
</dbReference>
<gene>
    <name evidence="1" type="ORF">C5167_020218</name>
</gene>